<dbReference type="AlphaFoldDB" id="A0A8E6EWG6"/>
<accession>A0A8E6EWG6</accession>
<dbReference type="KEGG" id="tsph:KIH39_07650"/>
<keyword evidence="1" id="KW-0808">Transferase</keyword>
<dbReference type="PANTHER" id="PTHR46401">
    <property type="entry name" value="GLYCOSYLTRANSFERASE WBBK-RELATED"/>
    <property type="match status" value="1"/>
</dbReference>
<dbReference type="Proteomes" id="UP000676194">
    <property type="component" value="Chromosome"/>
</dbReference>
<name>A0A8E6EWG6_9BACT</name>
<dbReference type="Pfam" id="PF13692">
    <property type="entry name" value="Glyco_trans_1_4"/>
    <property type="match status" value="1"/>
</dbReference>
<reference evidence="2" key="1">
    <citation type="submission" date="2021-05" db="EMBL/GenBank/DDBJ databases">
        <title>Complete genome sequence of the cellulolytic planctomycete Telmatocola sphagniphila SP2T and characterization of the first cellulase from planctomycetes.</title>
        <authorList>
            <person name="Rakitin A.L."/>
            <person name="Beletsky A.V."/>
            <person name="Naumoff D.G."/>
            <person name="Kulichevskaya I.S."/>
            <person name="Mardanov A.V."/>
            <person name="Ravin N.V."/>
            <person name="Dedysh S.N."/>
        </authorList>
    </citation>
    <scope>NUCLEOTIDE SEQUENCE</scope>
    <source>
        <strain evidence="2">SP2T</strain>
    </source>
</reference>
<sequence>MSRYVTAFAGRRDGYQIPWALEEADRLEALVTTFYSKGLIQKLGQFSSQVQRGLRARQCPGVPNSKVSSSLRLELVEHLGRRLKIHPPKYWNYISRALSRRAGKIAERTQSNLLLYEPYAWEAFQRNYTKHNPAKILFHFHVHPDLERQILDEDTRQFPPATAWQKVDGEGDALDQKAGASWAWTLADQIFCASRFTRRTLLHAGASAEKCQVVPYGVDAPAEPPAGSPSQNFRALFLGSGIQRKGLHHLLRAWSNARLPAGSELRIVSRVLDPAMKDLLNSSSGIRFYPGVSAAELVRLFQEAHLLVVPSLIEGFGAVFLEAAAKARAVLGTENTCVPDLGTEADGFFTCPAGDPGALAQKLTELSQQLRDQPQLGMQAWKIARKHPWQAFRTALVERLP</sequence>
<dbReference type="SUPFAM" id="SSF53756">
    <property type="entry name" value="UDP-Glycosyltransferase/glycogen phosphorylase"/>
    <property type="match status" value="1"/>
</dbReference>
<dbReference type="GO" id="GO:0009103">
    <property type="term" value="P:lipopolysaccharide biosynthetic process"/>
    <property type="evidence" value="ECO:0007669"/>
    <property type="project" value="TreeGrafter"/>
</dbReference>
<dbReference type="PANTHER" id="PTHR46401:SF2">
    <property type="entry name" value="GLYCOSYLTRANSFERASE WBBK-RELATED"/>
    <property type="match status" value="1"/>
</dbReference>
<gene>
    <name evidence="2" type="ORF">KIH39_07650</name>
</gene>
<dbReference type="RefSeq" id="WP_213498754.1">
    <property type="nucleotide sequence ID" value="NZ_CP074694.1"/>
</dbReference>
<evidence type="ECO:0000313" key="2">
    <source>
        <dbReference type="EMBL" id="QVL33772.1"/>
    </source>
</evidence>
<organism evidence="2 3">
    <name type="scientific">Telmatocola sphagniphila</name>
    <dbReference type="NCBI Taxonomy" id="1123043"/>
    <lineage>
        <taxon>Bacteria</taxon>
        <taxon>Pseudomonadati</taxon>
        <taxon>Planctomycetota</taxon>
        <taxon>Planctomycetia</taxon>
        <taxon>Gemmatales</taxon>
        <taxon>Gemmataceae</taxon>
    </lineage>
</organism>
<evidence type="ECO:0000313" key="3">
    <source>
        <dbReference type="Proteomes" id="UP000676194"/>
    </source>
</evidence>
<dbReference type="EMBL" id="CP074694">
    <property type="protein sequence ID" value="QVL33772.1"/>
    <property type="molecule type" value="Genomic_DNA"/>
</dbReference>
<proteinExistence type="predicted"/>
<dbReference type="Gene3D" id="3.40.50.2000">
    <property type="entry name" value="Glycogen Phosphorylase B"/>
    <property type="match status" value="2"/>
</dbReference>
<dbReference type="GO" id="GO:0016757">
    <property type="term" value="F:glycosyltransferase activity"/>
    <property type="evidence" value="ECO:0007669"/>
    <property type="project" value="TreeGrafter"/>
</dbReference>
<protein>
    <submittedName>
        <fullName evidence="2">Glycosyltransferase family 4 protein</fullName>
    </submittedName>
</protein>
<dbReference type="CDD" id="cd03801">
    <property type="entry name" value="GT4_PimA-like"/>
    <property type="match status" value="1"/>
</dbReference>
<evidence type="ECO:0000256" key="1">
    <source>
        <dbReference type="ARBA" id="ARBA00022679"/>
    </source>
</evidence>
<keyword evidence="3" id="KW-1185">Reference proteome</keyword>